<name>A0A1M4X3H1_9FIRM</name>
<evidence type="ECO:0000313" key="1">
    <source>
        <dbReference type="EMBL" id="SHE88021.1"/>
    </source>
</evidence>
<dbReference type="Proteomes" id="UP000184114">
    <property type="component" value="Unassembled WGS sequence"/>
</dbReference>
<gene>
    <name evidence="1" type="ORF">SAMN02745784_02100</name>
</gene>
<dbReference type="GeneID" id="90994098"/>
<evidence type="ECO:0008006" key="3">
    <source>
        <dbReference type="Google" id="ProtNLM"/>
    </source>
</evidence>
<dbReference type="AlphaFoldDB" id="A0A1M4X3H1"/>
<dbReference type="RefSeq" id="WP_084725368.1">
    <property type="nucleotide sequence ID" value="NZ_FQTY01000009.1"/>
</dbReference>
<protein>
    <recommendedName>
        <fullName evidence="3">DUF5610 domain-containing protein</fullName>
    </recommendedName>
</protein>
<evidence type="ECO:0000313" key="2">
    <source>
        <dbReference type="Proteomes" id="UP000184114"/>
    </source>
</evidence>
<dbReference type="EMBL" id="FQTY01000009">
    <property type="protein sequence ID" value="SHE88021.1"/>
    <property type="molecule type" value="Genomic_DNA"/>
</dbReference>
<keyword evidence="2" id="KW-1185">Reference proteome</keyword>
<organism evidence="1 2">
    <name type="scientific">Tissierella praeacuta DSM 18095</name>
    <dbReference type="NCBI Taxonomy" id="1123404"/>
    <lineage>
        <taxon>Bacteria</taxon>
        <taxon>Bacillati</taxon>
        <taxon>Bacillota</taxon>
        <taxon>Tissierellia</taxon>
        <taxon>Tissierellales</taxon>
        <taxon>Tissierellaceae</taxon>
        <taxon>Tissierella</taxon>
    </lineage>
</organism>
<sequence length="179" mass="20054">MKIENTQPTKPIVQSEKVKPVEKTQVKSEVKETPAAIYEKTENKTSHVYDKNTITKLKRDSQEAHAQLIRLVQEMLRRQGKTIDLLGKDDIVEVDETARLEAQELIGPNGSLGAEAVSQRLVDFAIALSGGDKSKADTLKSAIEQGFKEAEKILGELPEISKETYKLTMEKFDAWVNEE</sequence>
<accession>A0A1M4X3H1</accession>
<reference evidence="2" key="1">
    <citation type="submission" date="2016-11" db="EMBL/GenBank/DDBJ databases">
        <authorList>
            <person name="Varghese N."/>
            <person name="Submissions S."/>
        </authorList>
    </citation>
    <scope>NUCLEOTIDE SEQUENCE [LARGE SCALE GENOMIC DNA]</scope>
    <source>
        <strain evidence="2">DSM 18095</strain>
    </source>
</reference>
<proteinExistence type="predicted"/>
<dbReference type="STRING" id="1123404.SAMN02745784_02100"/>